<dbReference type="AlphaFoldDB" id="A0A645AZY7"/>
<comment type="caution">
    <text evidence="3">The sequence shown here is derived from an EMBL/GenBank/DDBJ whole genome shotgun (WGS) entry which is preliminary data.</text>
</comment>
<gene>
    <name evidence="3" type="primary">yhjX_10</name>
    <name evidence="3" type="ORF">SDC9_105560</name>
</gene>
<keyword evidence="1" id="KW-0812">Transmembrane</keyword>
<feature type="transmembrane region" description="Helical" evidence="1">
    <location>
        <begin position="170"/>
        <end position="189"/>
    </location>
</feature>
<dbReference type="PROSITE" id="PS50850">
    <property type="entry name" value="MFS"/>
    <property type="match status" value="1"/>
</dbReference>
<feature type="transmembrane region" description="Helical" evidence="1">
    <location>
        <begin position="309"/>
        <end position="333"/>
    </location>
</feature>
<evidence type="ECO:0000259" key="2">
    <source>
        <dbReference type="PROSITE" id="PS50850"/>
    </source>
</evidence>
<keyword evidence="1" id="KW-1133">Transmembrane helix</keyword>
<feature type="transmembrane region" description="Helical" evidence="1">
    <location>
        <begin position="222"/>
        <end position="241"/>
    </location>
</feature>
<feature type="transmembrane region" description="Helical" evidence="1">
    <location>
        <begin position="104"/>
        <end position="126"/>
    </location>
</feature>
<dbReference type="SUPFAM" id="SSF103473">
    <property type="entry name" value="MFS general substrate transporter"/>
    <property type="match status" value="1"/>
</dbReference>
<dbReference type="Gene3D" id="1.20.1250.20">
    <property type="entry name" value="MFS general substrate transporter like domains"/>
    <property type="match status" value="2"/>
</dbReference>
<feature type="transmembrane region" description="Helical" evidence="1">
    <location>
        <begin position="372"/>
        <end position="392"/>
    </location>
</feature>
<dbReference type="GO" id="GO:0022857">
    <property type="term" value="F:transmembrane transporter activity"/>
    <property type="evidence" value="ECO:0007669"/>
    <property type="project" value="InterPro"/>
</dbReference>
<dbReference type="InterPro" id="IPR011701">
    <property type="entry name" value="MFS"/>
</dbReference>
<dbReference type="CDD" id="cd17353">
    <property type="entry name" value="MFS_OFA_like"/>
    <property type="match status" value="1"/>
</dbReference>
<evidence type="ECO:0000256" key="1">
    <source>
        <dbReference type="SAM" id="Phobius"/>
    </source>
</evidence>
<feature type="transmembrane region" description="Helical" evidence="1">
    <location>
        <begin position="12"/>
        <end position="34"/>
    </location>
</feature>
<feature type="transmembrane region" description="Helical" evidence="1">
    <location>
        <begin position="345"/>
        <end position="366"/>
    </location>
</feature>
<dbReference type="InterPro" id="IPR036259">
    <property type="entry name" value="MFS_trans_sf"/>
</dbReference>
<feature type="transmembrane region" description="Helical" evidence="1">
    <location>
        <begin position="138"/>
        <end position="158"/>
    </location>
</feature>
<dbReference type="InterPro" id="IPR020846">
    <property type="entry name" value="MFS_dom"/>
</dbReference>
<reference evidence="3" key="1">
    <citation type="submission" date="2019-08" db="EMBL/GenBank/DDBJ databases">
        <authorList>
            <person name="Kucharzyk K."/>
            <person name="Murdoch R.W."/>
            <person name="Higgins S."/>
            <person name="Loffler F."/>
        </authorList>
    </citation>
    <scope>NUCLEOTIDE SEQUENCE</scope>
</reference>
<feature type="transmembrane region" description="Helical" evidence="1">
    <location>
        <begin position="46"/>
        <end position="67"/>
    </location>
</feature>
<dbReference type="PANTHER" id="PTHR11360:SF304">
    <property type="entry name" value="MFS DOMAIN-CONTAINING PROTEIN"/>
    <property type="match status" value="1"/>
</dbReference>
<feature type="transmembrane region" description="Helical" evidence="1">
    <location>
        <begin position="253"/>
        <end position="275"/>
    </location>
</feature>
<keyword evidence="1" id="KW-0472">Membrane</keyword>
<dbReference type="Pfam" id="PF07690">
    <property type="entry name" value="MFS_1"/>
    <property type="match status" value="1"/>
</dbReference>
<feature type="transmembrane region" description="Helical" evidence="1">
    <location>
        <begin position="287"/>
        <end position="303"/>
    </location>
</feature>
<organism evidence="3">
    <name type="scientific">bioreactor metagenome</name>
    <dbReference type="NCBI Taxonomy" id="1076179"/>
    <lineage>
        <taxon>unclassified sequences</taxon>
        <taxon>metagenomes</taxon>
        <taxon>ecological metagenomes</taxon>
    </lineage>
</organism>
<dbReference type="EMBL" id="VSSQ01016921">
    <property type="protein sequence ID" value="MPM58727.1"/>
    <property type="molecule type" value="Genomic_DNA"/>
</dbReference>
<feature type="domain" description="Major facilitator superfamily (MFS) profile" evidence="2">
    <location>
        <begin position="10"/>
        <end position="397"/>
    </location>
</feature>
<evidence type="ECO:0000313" key="3">
    <source>
        <dbReference type="EMBL" id="MPM58727.1"/>
    </source>
</evidence>
<feature type="transmembrane region" description="Helical" evidence="1">
    <location>
        <begin position="79"/>
        <end position="98"/>
    </location>
</feature>
<name>A0A645AZY7_9ZZZZ</name>
<proteinExistence type="predicted"/>
<accession>A0A645AZY7</accession>
<sequence>MENDQPLPRKRYALLIAGMIIQLCAGVIYMWAVFKAPVAGYLERSAGDIALVSSVMLSAFVVGMLLGGNLQDRFGPRTVATLGSLLMSGGILATAFLTPDSAELIYLTYGLTGGIGVGIVYSCTVACVQKWFPDRRGFATGAMVGSFGFSLVIFSPLANFLLEDVGVPETFMILGISFMIICVAASMVLRNPPAGYTVPGITAKRNMEQRQYMPREVLRMRTFHLITLAMFFTLPAFFVLNPHLVTLAAERGLGSYAVSGVIITGLFSASGRLLITWLSDRIGRTNALFLIILMTAAGVLAMIFAQGVLFLVCVALISLAFGGASGTFAAVTADHFGTKYMGTNYGMVTLGFGASALLFPFLSTLISDTDLTPAFIISAIACAAAFVTVFLLKVSDDRAAAGAEEVS</sequence>
<protein>
    <submittedName>
        <fullName evidence="3">Putative MFS-type transporter YhjX</fullName>
    </submittedName>
</protein>
<dbReference type="InterPro" id="IPR050327">
    <property type="entry name" value="Proton-linked_MCT"/>
</dbReference>
<dbReference type="PANTHER" id="PTHR11360">
    <property type="entry name" value="MONOCARBOXYLATE TRANSPORTER"/>
    <property type="match status" value="1"/>
</dbReference>